<evidence type="ECO:0000313" key="5">
    <source>
        <dbReference type="EMBL" id="SDQ22015.1"/>
    </source>
</evidence>
<dbReference type="Gene3D" id="1.10.1400.10">
    <property type="match status" value="1"/>
</dbReference>
<dbReference type="Proteomes" id="UP000198848">
    <property type="component" value="Unassembled WGS sequence"/>
</dbReference>
<dbReference type="Gene3D" id="1.10.439.10">
    <property type="entry name" value="Penicillin Amidohydrolase, domain 1"/>
    <property type="match status" value="1"/>
</dbReference>
<dbReference type="Gene3D" id="1.10.287.150">
    <property type="match status" value="1"/>
</dbReference>
<evidence type="ECO:0000256" key="2">
    <source>
        <dbReference type="ARBA" id="ARBA00022801"/>
    </source>
</evidence>
<dbReference type="Gene3D" id="2.30.120.10">
    <property type="match status" value="1"/>
</dbReference>
<dbReference type="SUPFAM" id="SSF56235">
    <property type="entry name" value="N-terminal nucleophile aminohydrolases (Ntn hydrolases)"/>
    <property type="match status" value="1"/>
</dbReference>
<dbReference type="InterPro" id="IPR023343">
    <property type="entry name" value="Penicillin_amidase_dom1"/>
</dbReference>
<dbReference type="AlphaFoldDB" id="A0A1H0Z3H4"/>
<dbReference type="PANTHER" id="PTHR34218">
    <property type="entry name" value="PEPTIDASE S45 PENICILLIN AMIDASE"/>
    <property type="match status" value="1"/>
</dbReference>
<dbReference type="PIRSF" id="PIRSF001227">
    <property type="entry name" value="Pen_acylase"/>
    <property type="match status" value="1"/>
</dbReference>
<evidence type="ECO:0000256" key="1">
    <source>
        <dbReference type="ARBA" id="ARBA00006586"/>
    </source>
</evidence>
<dbReference type="InterPro" id="IPR029055">
    <property type="entry name" value="Ntn_hydrolases_N"/>
</dbReference>
<dbReference type="EMBL" id="FNLC01000001">
    <property type="protein sequence ID" value="SDQ22015.1"/>
    <property type="molecule type" value="Genomic_DNA"/>
</dbReference>
<dbReference type="InterPro" id="IPR006311">
    <property type="entry name" value="TAT_signal"/>
</dbReference>
<evidence type="ECO:0000256" key="4">
    <source>
        <dbReference type="SAM" id="MobiDB-lite"/>
    </source>
</evidence>
<dbReference type="STRING" id="1095778.SAMN04489842_0119"/>
<dbReference type="RefSeq" id="WP_090375806.1">
    <property type="nucleotide sequence ID" value="NZ_FNLC01000001.1"/>
</dbReference>
<organism evidence="5 6">
    <name type="scientific">Natronobacterium texcoconense</name>
    <dbReference type="NCBI Taxonomy" id="1095778"/>
    <lineage>
        <taxon>Archaea</taxon>
        <taxon>Methanobacteriati</taxon>
        <taxon>Methanobacteriota</taxon>
        <taxon>Stenosarchaea group</taxon>
        <taxon>Halobacteria</taxon>
        <taxon>Halobacteriales</taxon>
        <taxon>Natrialbaceae</taxon>
        <taxon>Natronobacterium</taxon>
    </lineage>
</organism>
<keyword evidence="2" id="KW-0378">Hydrolase</keyword>
<dbReference type="OrthoDB" id="56056at2157"/>
<dbReference type="GO" id="GO:0016811">
    <property type="term" value="F:hydrolase activity, acting on carbon-nitrogen (but not peptide) bonds, in linear amides"/>
    <property type="evidence" value="ECO:0007669"/>
    <property type="project" value="InterPro"/>
</dbReference>
<feature type="compositionally biased region" description="Basic residues" evidence="4">
    <location>
        <begin position="855"/>
        <end position="867"/>
    </location>
</feature>
<accession>A0A1H0Z3H4</accession>
<evidence type="ECO:0000313" key="6">
    <source>
        <dbReference type="Proteomes" id="UP000198848"/>
    </source>
</evidence>
<dbReference type="InterPro" id="IPR043146">
    <property type="entry name" value="Penicillin_amidase_N_B-knob"/>
</dbReference>
<dbReference type="PROSITE" id="PS51318">
    <property type="entry name" value="TAT"/>
    <property type="match status" value="1"/>
</dbReference>
<dbReference type="InterPro" id="IPR014395">
    <property type="entry name" value="Pen/GL7ACA/AHL_acylase"/>
</dbReference>
<dbReference type="GO" id="GO:0017000">
    <property type="term" value="P:antibiotic biosynthetic process"/>
    <property type="evidence" value="ECO:0007669"/>
    <property type="project" value="InterPro"/>
</dbReference>
<dbReference type="InterPro" id="IPR043147">
    <property type="entry name" value="Penicillin_amidase_A-knob"/>
</dbReference>
<proteinExistence type="inferred from homology"/>
<evidence type="ECO:0000256" key="3">
    <source>
        <dbReference type="ARBA" id="ARBA00023145"/>
    </source>
</evidence>
<gene>
    <name evidence="5" type="ORF">SAMN04489842_0119</name>
</gene>
<keyword evidence="6" id="KW-1185">Reference proteome</keyword>
<protein>
    <submittedName>
        <fullName evidence="5">Penicillin amidase</fullName>
    </submittedName>
</protein>
<name>A0A1H0Z3H4_NATTX</name>
<dbReference type="InterPro" id="IPR002692">
    <property type="entry name" value="S45"/>
</dbReference>
<sequence length="867" mass="96506">MVTPFDRRNFLRAGAAAAAGGFISETTLAYEEGDGLEAAVTVRRDEYGVAHVYARDARGPAPVFYGYGYATARDRLYQLELYRRYYHGTVAAVLGEEWVEFDREARINHSSSVPLAEQIETQLDDEHRAVLRAYADGINRHIEAARTGESDRDGFHRGFVEHDFEPEPWDVVDVAGVFVATMAFFSGVNLETLNAAVLEALEEQYDEETAWDLFEDLQWGDDPDAPTSGDVPNPGFAPPLSESGIYAERDERVDAGKSVEVSNRVTGGEYRLSSDAASAFDRHRDRMDTLVEGAHELGIPTTVGSNALAVHGDVTESGDHLLMGGPQMEFSTPSVMYEVGLHGPDFDVAGITVTGYPAIMFGHNGDGAFTSTAGIDNSIQTFVESIRTTDDGPDEYEFRDEWEAIEEDEQVIEVADGEDVSHTVRRTRHGVVTDYDPDAGEAIAQTRAYDGRDMLSFRAFYDAQFADDVESYGEAARQCDYALNFMWAGEGGIGYFHLGRYPDAEAVPWDTRLPADGTQHELTDDDFLRAADGEVPYSINPPVGYSAQWNNKPAPDWDNGDRSYSWGVDHRVQRFVNLVEHELETTGSVSYENLKEMVYDTSFVDLRAIRYKEFLLEALADADLSATERNAKEALESWDDYRQGDGENYTGRYPVGYTVFDEFFSRLLERTFAPTFGDVFEQALTFLDDNYGRSTLMRALYPDETALDTAVDYFDGDRDAVFQAAFREAVAALEDEYGPDVSEWRSEAEVIDLENVTLFGVPVGVEEAGEMPWLNRGTENHFVRIGDGVEHAENVLPPGNSGYRSPDDEPAPHYADQLELFLEFEYKDLLFADGEVAAATTDQTILRPNDGSLGKPKKSKKSPPRNE</sequence>
<dbReference type="Gene3D" id="3.60.20.10">
    <property type="entry name" value="Glutamine Phosphoribosylpyrophosphate, subunit 1, domain 1"/>
    <property type="match status" value="1"/>
</dbReference>
<keyword evidence="3" id="KW-0865">Zymogen</keyword>
<feature type="region of interest" description="Disordered" evidence="4">
    <location>
        <begin position="217"/>
        <end position="246"/>
    </location>
</feature>
<dbReference type="Pfam" id="PF01804">
    <property type="entry name" value="Penicil_amidase"/>
    <property type="match status" value="1"/>
</dbReference>
<dbReference type="PANTHER" id="PTHR34218:SF4">
    <property type="entry name" value="ACYL-HOMOSERINE LACTONE ACYLASE QUIP"/>
    <property type="match status" value="1"/>
</dbReference>
<feature type="region of interest" description="Disordered" evidence="4">
    <location>
        <begin position="842"/>
        <end position="867"/>
    </location>
</feature>
<reference evidence="6" key="1">
    <citation type="submission" date="2016-10" db="EMBL/GenBank/DDBJ databases">
        <authorList>
            <person name="Varghese N."/>
            <person name="Submissions S."/>
        </authorList>
    </citation>
    <scope>NUCLEOTIDE SEQUENCE [LARGE SCALE GENOMIC DNA]</scope>
    <source>
        <strain evidence="6">DSM 24767</strain>
    </source>
</reference>
<comment type="similarity">
    <text evidence="1">Belongs to the peptidase S45 family.</text>
</comment>